<dbReference type="CDD" id="cd00537">
    <property type="entry name" value="MTHFR"/>
    <property type="match status" value="1"/>
</dbReference>
<evidence type="ECO:0000256" key="11">
    <source>
        <dbReference type="ARBA" id="ARBA00048628"/>
    </source>
</evidence>
<dbReference type="Pfam" id="PF02219">
    <property type="entry name" value="MTHFR"/>
    <property type="match status" value="1"/>
</dbReference>
<keyword evidence="8" id="KW-0520">NAD</keyword>
<dbReference type="InterPro" id="IPR029041">
    <property type="entry name" value="FAD-linked_oxidoreductase-like"/>
</dbReference>
<sequence>MSLKDIAQRDRPIRVSFEFFPPKTAEMEEQLWTSIKRLAPLSPSFVSVTYGAGGSTRDRTHATVKRLVQETGLKTAAHLTCVAAPKSEVNEVIREYWHAGVRDIVALRGDMPVAGTPYAHHPEGYASTPELITGIRSIADFEVSVSCYPERHPESPSLEHDLDLLKQKVEAGATRAIAQFCFSNETLARFRDRADRWGINVPILPGLMPTTNFKGIARMAGRCGASVPTWLAGLYEGLDNDPESRRIVASAVMAEQVSDLYAKGFDQFHFYTLNQADLTYATCRILGLTPKENP</sequence>
<keyword evidence="7 12" id="KW-0560">Oxidoreductase</keyword>
<dbReference type="GO" id="GO:0071949">
    <property type="term" value="F:FAD binding"/>
    <property type="evidence" value="ECO:0007669"/>
    <property type="project" value="TreeGrafter"/>
</dbReference>
<evidence type="ECO:0000256" key="3">
    <source>
        <dbReference type="ARBA" id="ARBA00006743"/>
    </source>
</evidence>
<comment type="cofactor">
    <cofactor evidence="1 12">
        <name>FAD</name>
        <dbReference type="ChEBI" id="CHEBI:57692"/>
    </cofactor>
</comment>
<keyword evidence="4" id="KW-0028">Amino-acid biosynthesis</keyword>
<accession>A0A846N0X7</accession>
<gene>
    <name evidence="13" type="ORF">FHS83_002135</name>
</gene>
<dbReference type="GO" id="GO:0009086">
    <property type="term" value="P:methionine biosynthetic process"/>
    <property type="evidence" value="ECO:0007669"/>
    <property type="project" value="UniProtKB-KW"/>
</dbReference>
<reference evidence="13 14" key="1">
    <citation type="submission" date="2020-03" db="EMBL/GenBank/DDBJ databases">
        <title>Genomic Encyclopedia of Type Strains, Phase IV (KMG-IV): sequencing the most valuable type-strain genomes for metagenomic binning, comparative biology and taxonomic classification.</title>
        <authorList>
            <person name="Goeker M."/>
        </authorList>
    </citation>
    <scope>NUCLEOTIDE SEQUENCE [LARGE SCALE GENOMIC DNA]</scope>
    <source>
        <strain evidence="13 14">DSM 19867</strain>
    </source>
</reference>
<dbReference type="InterPro" id="IPR003171">
    <property type="entry name" value="Mehydrof_redctse-like"/>
</dbReference>
<evidence type="ECO:0000256" key="5">
    <source>
        <dbReference type="ARBA" id="ARBA00022630"/>
    </source>
</evidence>
<evidence type="ECO:0000256" key="1">
    <source>
        <dbReference type="ARBA" id="ARBA00001974"/>
    </source>
</evidence>
<dbReference type="SUPFAM" id="SSF51730">
    <property type="entry name" value="FAD-linked oxidoreductase"/>
    <property type="match status" value="1"/>
</dbReference>
<evidence type="ECO:0000256" key="7">
    <source>
        <dbReference type="ARBA" id="ARBA00023002"/>
    </source>
</evidence>
<comment type="pathway">
    <text evidence="10">Amino-acid biosynthesis; L-methionine biosynthesis via de novo pathway.</text>
</comment>
<dbReference type="GO" id="GO:0106312">
    <property type="term" value="F:methylenetetrahydrofolate reductase (NADH) activity"/>
    <property type="evidence" value="ECO:0007669"/>
    <property type="project" value="UniProtKB-EC"/>
</dbReference>
<proteinExistence type="inferred from homology"/>
<dbReference type="UniPathway" id="UPA00193"/>
<dbReference type="InterPro" id="IPR004620">
    <property type="entry name" value="MTHF_reductase_bac"/>
</dbReference>
<evidence type="ECO:0000313" key="13">
    <source>
        <dbReference type="EMBL" id="NIK88817.1"/>
    </source>
</evidence>
<keyword evidence="6 12" id="KW-0274">FAD</keyword>
<evidence type="ECO:0000256" key="6">
    <source>
        <dbReference type="ARBA" id="ARBA00022827"/>
    </source>
</evidence>
<comment type="caution">
    <text evidence="13">The sequence shown here is derived from an EMBL/GenBank/DDBJ whole genome shotgun (WGS) entry which is preliminary data.</text>
</comment>
<protein>
    <recommendedName>
        <fullName evidence="12">Methylenetetrahydrofolate reductase</fullName>
        <ecNumber evidence="12">1.5.1.54</ecNumber>
    </recommendedName>
</protein>
<dbReference type="PANTHER" id="PTHR45754:SF3">
    <property type="entry name" value="METHYLENETETRAHYDROFOLATE REDUCTASE (NADPH)"/>
    <property type="match status" value="1"/>
</dbReference>
<evidence type="ECO:0000256" key="2">
    <source>
        <dbReference type="ARBA" id="ARBA00004777"/>
    </source>
</evidence>
<dbReference type="Proteomes" id="UP000570514">
    <property type="component" value="Unassembled WGS sequence"/>
</dbReference>
<evidence type="ECO:0000313" key="14">
    <source>
        <dbReference type="Proteomes" id="UP000570514"/>
    </source>
</evidence>
<dbReference type="EC" id="1.5.1.54" evidence="12"/>
<comment type="catalytic activity">
    <reaction evidence="11">
        <text>(6S)-5-methyl-5,6,7,8-tetrahydrofolate + NAD(+) = (6R)-5,10-methylene-5,6,7,8-tetrahydrofolate + NADH + H(+)</text>
        <dbReference type="Rhea" id="RHEA:19821"/>
        <dbReference type="ChEBI" id="CHEBI:15378"/>
        <dbReference type="ChEBI" id="CHEBI:15636"/>
        <dbReference type="ChEBI" id="CHEBI:18608"/>
        <dbReference type="ChEBI" id="CHEBI:57540"/>
        <dbReference type="ChEBI" id="CHEBI:57945"/>
        <dbReference type="EC" id="1.5.1.54"/>
    </reaction>
    <physiologicalReaction direction="right-to-left" evidence="11">
        <dbReference type="Rhea" id="RHEA:19823"/>
    </physiologicalReaction>
</comment>
<dbReference type="NCBIfam" id="TIGR00676">
    <property type="entry name" value="fadh2"/>
    <property type="match status" value="1"/>
</dbReference>
<keyword evidence="9" id="KW-0486">Methionine biosynthesis</keyword>
<evidence type="ECO:0000256" key="8">
    <source>
        <dbReference type="ARBA" id="ARBA00023027"/>
    </source>
</evidence>
<comment type="similarity">
    <text evidence="3 12">Belongs to the methylenetetrahydrofolate reductase family.</text>
</comment>
<dbReference type="Gene3D" id="3.20.20.220">
    <property type="match status" value="1"/>
</dbReference>
<organism evidence="13 14">
    <name type="scientific">Rhizomicrobium palustre</name>
    <dbReference type="NCBI Taxonomy" id="189966"/>
    <lineage>
        <taxon>Bacteria</taxon>
        <taxon>Pseudomonadati</taxon>
        <taxon>Pseudomonadota</taxon>
        <taxon>Alphaproteobacteria</taxon>
        <taxon>Micropepsales</taxon>
        <taxon>Micropepsaceae</taxon>
        <taxon>Rhizomicrobium</taxon>
    </lineage>
</organism>
<keyword evidence="14" id="KW-1185">Reference proteome</keyword>
<dbReference type="AlphaFoldDB" id="A0A846N0X7"/>
<dbReference type="RefSeq" id="WP_167082961.1">
    <property type="nucleotide sequence ID" value="NZ_BAAADC010000001.1"/>
</dbReference>
<name>A0A846N0X7_9PROT</name>
<dbReference type="EMBL" id="JAASRM010000001">
    <property type="protein sequence ID" value="NIK88817.1"/>
    <property type="molecule type" value="Genomic_DNA"/>
</dbReference>
<evidence type="ECO:0000256" key="12">
    <source>
        <dbReference type="RuleBase" id="RU003862"/>
    </source>
</evidence>
<evidence type="ECO:0000256" key="4">
    <source>
        <dbReference type="ARBA" id="ARBA00022605"/>
    </source>
</evidence>
<dbReference type="GO" id="GO:0005829">
    <property type="term" value="C:cytosol"/>
    <property type="evidence" value="ECO:0007669"/>
    <property type="project" value="InterPro"/>
</dbReference>
<dbReference type="PANTHER" id="PTHR45754">
    <property type="entry name" value="METHYLENETETRAHYDROFOLATE REDUCTASE"/>
    <property type="match status" value="1"/>
</dbReference>
<comment type="pathway">
    <text evidence="2 12">One-carbon metabolism; tetrahydrofolate interconversion.</text>
</comment>
<evidence type="ECO:0000256" key="10">
    <source>
        <dbReference type="ARBA" id="ARBA00034478"/>
    </source>
</evidence>
<keyword evidence="5 12" id="KW-0285">Flavoprotein</keyword>
<dbReference type="GO" id="GO:0035999">
    <property type="term" value="P:tetrahydrofolate interconversion"/>
    <property type="evidence" value="ECO:0007669"/>
    <property type="project" value="UniProtKB-UniPathway"/>
</dbReference>
<evidence type="ECO:0000256" key="9">
    <source>
        <dbReference type="ARBA" id="ARBA00023167"/>
    </source>
</evidence>